<accession>A0ABS6E6S3</accession>
<evidence type="ECO:0000313" key="5">
    <source>
        <dbReference type="Proteomes" id="UP000749471"/>
    </source>
</evidence>
<evidence type="ECO:0000313" key="4">
    <source>
        <dbReference type="EMBL" id="MBU5437934.1"/>
    </source>
</evidence>
<dbReference type="Pfam" id="PF03358">
    <property type="entry name" value="FMN_red"/>
    <property type="match status" value="1"/>
</dbReference>
<dbReference type="PANTHER" id="PTHR43278:SF4">
    <property type="entry name" value="NAD(P)H-DEPENDENT FMN-CONTAINING OXIDOREDUCTASE YWQN-RELATED"/>
    <property type="match status" value="1"/>
</dbReference>
<name>A0ABS6E6S3_9FIRM</name>
<reference evidence="4 5" key="1">
    <citation type="submission" date="2021-06" db="EMBL/GenBank/DDBJ databases">
        <authorList>
            <person name="Sun Q."/>
            <person name="Li D."/>
        </authorList>
    </citation>
    <scope>NUCLEOTIDE SEQUENCE [LARGE SCALE GENOMIC DNA]</scope>
    <source>
        <strain evidence="4 5">MSJ-40</strain>
    </source>
</reference>
<gene>
    <name evidence="4" type="ORF">KQI42_07940</name>
</gene>
<dbReference type="PANTHER" id="PTHR43278">
    <property type="entry name" value="NAD(P)H-DEPENDENT FMN-CONTAINING OXIDOREDUCTASE YWQN-RELATED"/>
    <property type="match status" value="1"/>
</dbReference>
<dbReference type="EMBL" id="JAHLPM010000005">
    <property type="protein sequence ID" value="MBU5437934.1"/>
    <property type="molecule type" value="Genomic_DNA"/>
</dbReference>
<keyword evidence="1" id="KW-0285">Flavoprotein</keyword>
<evidence type="ECO:0000259" key="3">
    <source>
        <dbReference type="Pfam" id="PF03358"/>
    </source>
</evidence>
<proteinExistence type="predicted"/>
<evidence type="ECO:0000256" key="1">
    <source>
        <dbReference type="ARBA" id="ARBA00022630"/>
    </source>
</evidence>
<dbReference type="Proteomes" id="UP000749471">
    <property type="component" value="Unassembled WGS sequence"/>
</dbReference>
<dbReference type="InterPro" id="IPR005025">
    <property type="entry name" value="FMN_Rdtase-like_dom"/>
</dbReference>
<feature type="domain" description="NADPH-dependent FMN reductase-like" evidence="3">
    <location>
        <begin position="166"/>
        <end position="318"/>
    </location>
</feature>
<dbReference type="RefSeq" id="WP_216518560.1">
    <property type="nucleotide sequence ID" value="NZ_JAHLPM010000005.1"/>
</dbReference>
<keyword evidence="2" id="KW-0288">FMN</keyword>
<organism evidence="4 5">
    <name type="scientific">Tissierella simiarum</name>
    <dbReference type="NCBI Taxonomy" id="2841534"/>
    <lineage>
        <taxon>Bacteria</taxon>
        <taxon>Bacillati</taxon>
        <taxon>Bacillota</taxon>
        <taxon>Tissierellia</taxon>
        <taxon>Tissierellales</taxon>
        <taxon>Tissierellaceae</taxon>
        <taxon>Tissierella</taxon>
    </lineage>
</organism>
<dbReference type="InterPro" id="IPR051796">
    <property type="entry name" value="ISF_SsuE-like"/>
</dbReference>
<evidence type="ECO:0000256" key="2">
    <source>
        <dbReference type="ARBA" id="ARBA00022643"/>
    </source>
</evidence>
<keyword evidence="5" id="KW-1185">Reference proteome</keyword>
<comment type="caution">
    <text evidence="4">The sequence shown here is derived from an EMBL/GenBank/DDBJ whole genome shotgun (WGS) entry which is preliminary data.</text>
</comment>
<protein>
    <submittedName>
        <fullName evidence="4">NAD(P)H-dependent oxidoreductase</fullName>
    </submittedName>
</protein>
<sequence>MKDLYLILPETPSTLLENMIHTTIKDKPYKIIKDHKNLPDLKNKNLLFAIEINKIGVSNNLNNIFLNLYKRGKDSLLGSHGALLIHSKYNMFTKTAAQSIIFLSNELGCSFIGRPLVEANENLDNFIPMEKVYNLSLENICLMQCKELGERFLYLDKEININEDKKLLVLHSSTRQISNTLILWDMVKDSLEGIDIIEINLGNGNIFDCKGCPYKACKYYGKQNKCFYGGIIIEEVYPAVLETNSIIFICPNYNDMITANLVASINRLTALYRKTKFYDKTLFSIIVSGYSGGDALAKQLISSLNINKTFKLPPYFSLRATANDMGAIKKVKDIKKISKDYAINLMNNI</sequence>